<name>A0A9P0IED2_SPOLI</name>
<evidence type="ECO:0000313" key="2">
    <source>
        <dbReference type="EMBL" id="CAH1646049.1"/>
    </source>
</evidence>
<evidence type="ECO:0000313" key="3">
    <source>
        <dbReference type="Proteomes" id="UP001153321"/>
    </source>
</evidence>
<keyword evidence="1" id="KW-0812">Transmembrane</keyword>
<dbReference type="EMBL" id="LR824538">
    <property type="protein sequence ID" value="CAH1646049.1"/>
    <property type="molecule type" value="Genomic_DNA"/>
</dbReference>
<keyword evidence="1" id="KW-0472">Membrane</keyword>
<keyword evidence="3" id="KW-1185">Reference proteome</keyword>
<reference evidence="2" key="1">
    <citation type="submission" date="2022-02" db="EMBL/GenBank/DDBJ databases">
        <authorList>
            <person name="King R."/>
        </authorList>
    </citation>
    <scope>NUCLEOTIDE SEQUENCE</scope>
</reference>
<keyword evidence="1" id="KW-1133">Transmembrane helix</keyword>
<dbReference type="Proteomes" id="UP001153321">
    <property type="component" value="Chromosome 7"/>
</dbReference>
<dbReference type="AlphaFoldDB" id="A0A9P0IED2"/>
<evidence type="ECO:0000256" key="1">
    <source>
        <dbReference type="SAM" id="Phobius"/>
    </source>
</evidence>
<organism evidence="2 3">
    <name type="scientific">Spodoptera littoralis</name>
    <name type="common">Egyptian cotton leafworm</name>
    <dbReference type="NCBI Taxonomy" id="7109"/>
    <lineage>
        <taxon>Eukaryota</taxon>
        <taxon>Metazoa</taxon>
        <taxon>Ecdysozoa</taxon>
        <taxon>Arthropoda</taxon>
        <taxon>Hexapoda</taxon>
        <taxon>Insecta</taxon>
        <taxon>Pterygota</taxon>
        <taxon>Neoptera</taxon>
        <taxon>Endopterygota</taxon>
        <taxon>Lepidoptera</taxon>
        <taxon>Glossata</taxon>
        <taxon>Ditrysia</taxon>
        <taxon>Noctuoidea</taxon>
        <taxon>Noctuidae</taxon>
        <taxon>Amphipyrinae</taxon>
        <taxon>Spodoptera</taxon>
    </lineage>
</organism>
<proteinExistence type="predicted"/>
<sequence>MVIEEKCCHRAEASEPVLRCIRVAQAQPEKVRVKVDATHVTRRSPRHVTHIHSSFIIAFVYMCVCVCVCSYVYVHKCHALTTLDYNRTCYTMPLIINYVTKTLPHVRTLRVRFHNTY</sequence>
<gene>
    <name evidence="2" type="ORF">SPLIT_LOCUS11401</name>
</gene>
<feature type="transmembrane region" description="Helical" evidence="1">
    <location>
        <begin position="51"/>
        <end position="74"/>
    </location>
</feature>
<protein>
    <submittedName>
        <fullName evidence="2">Uncharacterized protein</fullName>
    </submittedName>
</protein>
<accession>A0A9P0IED2</accession>